<dbReference type="GO" id="GO:1902201">
    <property type="term" value="P:negative regulation of bacterial-type flagellum-dependent cell motility"/>
    <property type="evidence" value="ECO:0007669"/>
    <property type="project" value="TreeGrafter"/>
</dbReference>
<protein>
    <recommendedName>
        <fullName evidence="1">diguanylate cyclase</fullName>
        <ecNumber evidence="1">2.7.7.65</ecNumber>
    </recommendedName>
</protein>
<dbReference type="PROSITE" id="PS50887">
    <property type="entry name" value="GGDEF"/>
    <property type="match status" value="1"/>
</dbReference>
<keyword evidence="6" id="KW-1185">Reference proteome</keyword>
<dbReference type="GO" id="GO:0043709">
    <property type="term" value="P:cell adhesion involved in single-species biofilm formation"/>
    <property type="evidence" value="ECO:0007669"/>
    <property type="project" value="TreeGrafter"/>
</dbReference>
<dbReference type="EC" id="2.7.7.65" evidence="1"/>
<proteinExistence type="predicted"/>
<organism evidence="5 6">
    <name type="scientific">Paracidobacterium acidisoli</name>
    <dbReference type="NCBI Taxonomy" id="2303751"/>
    <lineage>
        <taxon>Bacteria</taxon>
        <taxon>Pseudomonadati</taxon>
        <taxon>Acidobacteriota</taxon>
        <taxon>Terriglobia</taxon>
        <taxon>Terriglobales</taxon>
        <taxon>Acidobacteriaceae</taxon>
        <taxon>Paracidobacterium</taxon>
    </lineage>
</organism>
<dbReference type="SMART" id="SM00267">
    <property type="entry name" value="GGDEF"/>
    <property type="match status" value="1"/>
</dbReference>
<dbReference type="GO" id="GO:0052621">
    <property type="term" value="F:diguanylate cyclase activity"/>
    <property type="evidence" value="ECO:0007669"/>
    <property type="project" value="UniProtKB-EC"/>
</dbReference>
<keyword evidence="3" id="KW-0812">Transmembrane</keyword>
<feature type="domain" description="GGDEF" evidence="4">
    <location>
        <begin position="208"/>
        <end position="343"/>
    </location>
</feature>
<accession>A0A372IMD1</accession>
<dbReference type="Pfam" id="PF00990">
    <property type="entry name" value="GGDEF"/>
    <property type="match status" value="1"/>
</dbReference>
<keyword evidence="3" id="KW-1133">Transmembrane helix</keyword>
<keyword evidence="3" id="KW-0472">Membrane</keyword>
<dbReference type="EMBL" id="QVQT01000004">
    <property type="protein sequence ID" value="RFU16028.1"/>
    <property type="molecule type" value="Genomic_DNA"/>
</dbReference>
<dbReference type="InterPro" id="IPR050469">
    <property type="entry name" value="Diguanylate_Cyclase"/>
</dbReference>
<evidence type="ECO:0000313" key="5">
    <source>
        <dbReference type="EMBL" id="RFU16028.1"/>
    </source>
</evidence>
<dbReference type="Gene3D" id="3.30.70.270">
    <property type="match status" value="1"/>
</dbReference>
<dbReference type="CDD" id="cd01949">
    <property type="entry name" value="GGDEF"/>
    <property type="match status" value="1"/>
</dbReference>
<dbReference type="SUPFAM" id="SSF55073">
    <property type="entry name" value="Nucleotide cyclase"/>
    <property type="match status" value="1"/>
</dbReference>
<dbReference type="Proteomes" id="UP000264702">
    <property type="component" value="Unassembled WGS sequence"/>
</dbReference>
<dbReference type="InterPro" id="IPR000160">
    <property type="entry name" value="GGDEF_dom"/>
</dbReference>
<dbReference type="GO" id="GO:0005886">
    <property type="term" value="C:plasma membrane"/>
    <property type="evidence" value="ECO:0007669"/>
    <property type="project" value="TreeGrafter"/>
</dbReference>
<gene>
    <name evidence="5" type="ORF">D0Y96_11370</name>
</gene>
<dbReference type="NCBIfam" id="TIGR00254">
    <property type="entry name" value="GGDEF"/>
    <property type="match status" value="1"/>
</dbReference>
<dbReference type="PANTHER" id="PTHR45138">
    <property type="entry name" value="REGULATORY COMPONENTS OF SENSORY TRANSDUCTION SYSTEM"/>
    <property type="match status" value="1"/>
</dbReference>
<evidence type="ECO:0000259" key="4">
    <source>
        <dbReference type="PROSITE" id="PS50887"/>
    </source>
</evidence>
<feature type="transmembrane region" description="Helical" evidence="3">
    <location>
        <begin position="121"/>
        <end position="143"/>
    </location>
</feature>
<reference evidence="5 6" key="1">
    <citation type="submission" date="2018-08" db="EMBL/GenBank/DDBJ databases">
        <title>Acidipila sp. 4G-K13, an acidobacterium isolated from forest soil.</title>
        <authorList>
            <person name="Gao Z.-H."/>
            <person name="Qiu L.-H."/>
        </authorList>
    </citation>
    <scope>NUCLEOTIDE SEQUENCE [LARGE SCALE GENOMIC DNA]</scope>
    <source>
        <strain evidence="5 6">4G-K13</strain>
    </source>
</reference>
<evidence type="ECO:0000256" key="1">
    <source>
        <dbReference type="ARBA" id="ARBA00012528"/>
    </source>
</evidence>
<dbReference type="InterPro" id="IPR029787">
    <property type="entry name" value="Nucleotide_cyclase"/>
</dbReference>
<name>A0A372IMD1_9BACT</name>
<evidence type="ECO:0000256" key="2">
    <source>
        <dbReference type="ARBA" id="ARBA00034247"/>
    </source>
</evidence>
<dbReference type="PANTHER" id="PTHR45138:SF9">
    <property type="entry name" value="DIGUANYLATE CYCLASE DGCM-RELATED"/>
    <property type="match status" value="1"/>
</dbReference>
<comment type="caution">
    <text evidence="5">The sequence shown here is derived from an EMBL/GenBank/DDBJ whole genome shotgun (WGS) entry which is preliminary data.</text>
</comment>
<dbReference type="AlphaFoldDB" id="A0A372IMD1"/>
<comment type="catalytic activity">
    <reaction evidence="2">
        <text>2 GTP = 3',3'-c-di-GMP + 2 diphosphate</text>
        <dbReference type="Rhea" id="RHEA:24898"/>
        <dbReference type="ChEBI" id="CHEBI:33019"/>
        <dbReference type="ChEBI" id="CHEBI:37565"/>
        <dbReference type="ChEBI" id="CHEBI:58805"/>
        <dbReference type="EC" id="2.7.7.65"/>
    </reaction>
</comment>
<sequence>MPSSPAESTIGSLRDITAIEPCSCLQGSFTAPMASLQRFYKFAVLALLCCLPQAHAKPGVLHGSRVPSVAELCSQSHAALLAGKMILPALWHDLLARSVPGRHAAGSPVAAFYAATAAPHLALLLSVLVAALAALVGVIALYIGRSLQFKTRQHTLEEVLRDRTRELELSREAFRIRNLHDDLTGLLNRNGILKVLDREIARAARNGDALTIVLIDIDNFSAINDLYGYISGDAALFQFAAILRNAVRDYDQVGRCGNGEFLAVLPGLTPCAAQDRLPGLHNSISNVTIATEAGTFTLTCSCGAAAAFLTGTPPTAELLLGYAEQALEAAERRGSDQYAVRLPEMGALPQKNGNTRAGAH</sequence>
<evidence type="ECO:0000313" key="6">
    <source>
        <dbReference type="Proteomes" id="UP000264702"/>
    </source>
</evidence>
<evidence type="ECO:0000256" key="3">
    <source>
        <dbReference type="SAM" id="Phobius"/>
    </source>
</evidence>
<dbReference type="InterPro" id="IPR043128">
    <property type="entry name" value="Rev_trsase/Diguanyl_cyclase"/>
</dbReference>